<reference evidence="1" key="1">
    <citation type="submission" date="2022-07" db="EMBL/GenBank/DDBJ databases">
        <title>Phylogenomic reconstructions and comparative analyses of Kickxellomycotina fungi.</title>
        <authorList>
            <person name="Reynolds N.K."/>
            <person name="Stajich J.E."/>
            <person name="Barry K."/>
            <person name="Grigoriev I.V."/>
            <person name="Crous P."/>
            <person name="Smith M.E."/>
        </authorList>
    </citation>
    <scope>NUCLEOTIDE SEQUENCE</scope>
    <source>
        <strain evidence="1">NRRL 1566</strain>
    </source>
</reference>
<name>A0A9W8IGS7_9FUNG</name>
<gene>
    <name evidence="1" type="ORF">IWW36_000820</name>
</gene>
<dbReference type="AlphaFoldDB" id="A0A9W8IGS7"/>
<comment type="caution">
    <text evidence="1">The sequence shown here is derived from an EMBL/GenBank/DDBJ whole genome shotgun (WGS) entry which is preliminary data.</text>
</comment>
<dbReference type="Proteomes" id="UP001139887">
    <property type="component" value="Unassembled WGS sequence"/>
</dbReference>
<organism evidence="1 2">
    <name type="scientific">Coemansia brasiliensis</name>
    <dbReference type="NCBI Taxonomy" id="2650707"/>
    <lineage>
        <taxon>Eukaryota</taxon>
        <taxon>Fungi</taxon>
        <taxon>Fungi incertae sedis</taxon>
        <taxon>Zoopagomycota</taxon>
        <taxon>Kickxellomycotina</taxon>
        <taxon>Kickxellomycetes</taxon>
        <taxon>Kickxellales</taxon>
        <taxon>Kickxellaceae</taxon>
        <taxon>Coemansia</taxon>
    </lineage>
</organism>
<evidence type="ECO:0000313" key="2">
    <source>
        <dbReference type="Proteomes" id="UP001139887"/>
    </source>
</evidence>
<accession>A0A9W8IGS7</accession>
<dbReference type="EMBL" id="JANBUW010000008">
    <property type="protein sequence ID" value="KAJ2851859.1"/>
    <property type="molecule type" value="Genomic_DNA"/>
</dbReference>
<sequence>MSDTPSTPDVGLSVGLPQRSVSRRSSVVSTSSSFFDRSFFSTPETRIVDHGRRTTLAYATLTLNLYNNISLDLRSSVDACRRIVVQAVASKTRAAQLAPVLARVHADADDAIATARAVSVIRSFDSISDLLCRALQVHDAIRQQ</sequence>
<dbReference type="OrthoDB" id="5593082at2759"/>
<keyword evidence="2" id="KW-1185">Reference proteome</keyword>
<protein>
    <submittedName>
        <fullName evidence="1">Uncharacterized protein</fullName>
    </submittedName>
</protein>
<evidence type="ECO:0000313" key="1">
    <source>
        <dbReference type="EMBL" id="KAJ2851859.1"/>
    </source>
</evidence>
<proteinExistence type="predicted"/>